<name>A0A2A9MJP3_BESBE</name>
<keyword evidence="3" id="KW-1185">Reference proteome</keyword>
<feature type="region of interest" description="Disordered" evidence="1">
    <location>
        <begin position="227"/>
        <end position="270"/>
    </location>
</feature>
<dbReference type="OrthoDB" id="331535at2759"/>
<sequence length="617" mass="64308">MVVEQSVNDQRATPHAGKMCGPELLSMHIPGAPAVGGDASHPPRVGNRVRCHTDGFIVLPQRFREDGKRRDPSRPISPASFVPRPSEPPAKPPRFRLGASVLGAVAEEETDPAMPSDQRAFSASFSPYAAISSLYPDVWKVHTASSRAAMTSASSVGAAGAAVSPSAKCHEEKDLGENEQESAEFVRGDRAGPAPAVAPAPVSGGCVPGPSGGEEAAALIEKLSLSPSVPASAPDGGEGDGLVAEEDPTENNGLRLSQPSSGNEAAESRCEHADLFSQGGAESVSCLSAVSQTLEARASMPAGRTRAVTLDSFDAEFRAQAGRKTRADEFPVSPLLTFTLQNLRMQAEQRGPTEEDLTLPPFLSFDLPERALSSVPESEARANSIAVEGRVVQAGEGHAWARSGLGREEGGKEEGMIKSGGSLARLLVWKLAHRAAWELERARRAASGLTRSRHLGFQPRAAGAQRVSGLRRGFQAWAPTPGVSALARGGADRVSASGGSLKRAAVCHSLFLELKGTVYLTGGCGVASAHLWVCARAAAAGWARVALERRRRRGRGMMCVCCGGDCRVPLVGARGEVGPVRSSSDGDGTLTSSPGNLQRKGTVELGEGSGCERACGC</sequence>
<dbReference type="KEGG" id="bbes:BESB_052710"/>
<feature type="region of interest" description="Disordered" evidence="1">
    <location>
        <begin position="577"/>
        <end position="601"/>
    </location>
</feature>
<protein>
    <submittedName>
        <fullName evidence="2">Uncharacterized protein</fullName>
    </submittedName>
</protein>
<feature type="region of interest" description="Disordered" evidence="1">
    <location>
        <begin position="162"/>
        <end position="210"/>
    </location>
</feature>
<proteinExistence type="predicted"/>
<dbReference type="RefSeq" id="XP_029219629.1">
    <property type="nucleotide sequence ID" value="XM_029363706.1"/>
</dbReference>
<gene>
    <name evidence="2" type="ORF">BESB_052710</name>
</gene>
<dbReference type="GeneID" id="40310200"/>
<comment type="caution">
    <text evidence="2">The sequence shown here is derived from an EMBL/GenBank/DDBJ whole genome shotgun (WGS) entry which is preliminary data.</text>
</comment>
<dbReference type="VEuPathDB" id="ToxoDB:BESB_052710"/>
<evidence type="ECO:0000256" key="1">
    <source>
        <dbReference type="SAM" id="MobiDB-lite"/>
    </source>
</evidence>
<feature type="compositionally biased region" description="Basic and acidic residues" evidence="1">
    <location>
        <begin position="62"/>
        <end position="73"/>
    </location>
</feature>
<reference evidence="2 3" key="1">
    <citation type="submission" date="2017-09" db="EMBL/GenBank/DDBJ databases">
        <title>Genome sequencing of Besnoitia besnoiti strain Bb-Ger1.</title>
        <authorList>
            <person name="Schares G."/>
            <person name="Venepally P."/>
            <person name="Lorenzi H.A."/>
        </authorList>
    </citation>
    <scope>NUCLEOTIDE SEQUENCE [LARGE SCALE GENOMIC DNA]</scope>
    <source>
        <strain evidence="2 3">Bb-Ger1</strain>
    </source>
</reference>
<feature type="compositionally biased region" description="Polar residues" evidence="1">
    <location>
        <begin position="250"/>
        <end position="263"/>
    </location>
</feature>
<evidence type="ECO:0000313" key="3">
    <source>
        <dbReference type="Proteomes" id="UP000224006"/>
    </source>
</evidence>
<dbReference type="EMBL" id="NWUJ01000004">
    <property type="protein sequence ID" value="PFH35620.1"/>
    <property type="molecule type" value="Genomic_DNA"/>
</dbReference>
<feature type="region of interest" description="Disordered" evidence="1">
    <location>
        <begin position="61"/>
        <end position="95"/>
    </location>
</feature>
<feature type="compositionally biased region" description="Low complexity" evidence="1">
    <location>
        <begin position="582"/>
        <end position="593"/>
    </location>
</feature>
<accession>A0A2A9MJP3</accession>
<dbReference type="AlphaFoldDB" id="A0A2A9MJP3"/>
<feature type="compositionally biased region" description="Low complexity" evidence="1">
    <location>
        <begin position="191"/>
        <end position="205"/>
    </location>
</feature>
<evidence type="ECO:0000313" key="2">
    <source>
        <dbReference type="EMBL" id="PFH35620.1"/>
    </source>
</evidence>
<dbReference type="Proteomes" id="UP000224006">
    <property type="component" value="Chromosome IV"/>
</dbReference>
<organism evidence="2 3">
    <name type="scientific">Besnoitia besnoiti</name>
    <name type="common">Apicomplexan protozoan</name>
    <dbReference type="NCBI Taxonomy" id="94643"/>
    <lineage>
        <taxon>Eukaryota</taxon>
        <taxon>Sar</taxon>
        <taxon>Alveolata</taxon>
        <taxon>Apicomplexa</taxon>
        <taxon>Conoidasida</taxon>
        <taxon>Coccidia</taxon>
        <taxon>Eucoccidiorida</taxon>
        <taxon>Eimeriorina</taxon>
        <taxon>Sarcocystidae</taxon>
        <taxon>Besnoitia</taxon>
    </lineage>
</organism>